<dbReference type="OrthoDB" id="267482at2759"/>
<organism evidence="2 3">
    <name type="scientific">Bodo saltans</name>
    <name type="common">Flagellated protozoan</name>
    <dbReference type="NCBI Taxonomy" id="75058"/>
    <lineage>
        <taxon>Eukaryota</taxon>
        <taxon>Discoba</taxon>
        <taxon>Euglenozoa</taxon>
        <taxon>Kinetoplastea</taxon>
        <taxon>Metakinetoplastina</taxon>
        <taxon>Eubodonida</taxon>
        <taxon>Bodonidae</taxon>
        <taxon>Bodo</taxon>
    </lineage>
</organism>
<keyword evidence="3" id="KW-1185">Reference proteome</keyword>
<feature type="region of interest" description="Disordered" evidence="1">
    <location>
        <begin position="157"/>
        <end position="187"/>
    </location>
</feature>
<gene>
    <name evidence="2" type="ORF">BSAL_39550</name>
</gene>
<evidence type="ECO:0000313" key="2">
    <source>
        <dbReference type="EMBL" id="CUG92825.1"/>
    </source>
</evidence>
<evidence type="ECO:0000313" key="3">
    <source>
        <dbReference type="Proteomes" id="UP000051952"/>
    </source>
</evidence>
<feature type="compositionally biased region" description="Low complexity" evidence="1">
    <location>
        <begin position="1031"/>
        <end position="1040"/>
    </location>
</feature>
<dbReference type="PANTHER" id="PTHR34491">
    <property type="entry name" value="A-TYPE INCLUSION PROTEIN, PUTATIVE-RELATED"/>
    <property type="match status" value="1"/>
</dbReference>
<dbReference type="EMBL" id="CYKH01002089">
    <property type="protein sequence ID" value="CUG92825.1"/>
    <property type="molecule type" value="Genomic_DNA"/>
</dbReference>
<proteinExistence type="predicted"/>
<reference evidence="3" key="1">
    <citation type="submission" date="2015-09" db="EMBL/GenBank/DDBJ databases">
        <authorList>
            <consortium name="Pathogen Informatics"/>
        </authorList>
    </citation>
    <scope>NUCLEOTIDE SEQUENCE [LARGE SCALE GENOMIC DNA]</scope>
    <source>
        <strain evidence="3">Lake Konstanz</strain>
    </source>
</reference>
<feature type="region of interest" description="Disordered" evidence="1">
    <location>
        <begin position="597"/>
        <end position="625"/>
    </location>
</feature>
<dbReference type="VEuPathDB" id="TriTrypDB:BSAL_39550"/>
<feature type="compositionally biased region" description="Polar residues" evidence="1">
    <location>
        <begin position="669"/>
        <end position="679"/>
    </location>
</feature>
<protein>
    <submittedName>
        <fullName evidence="2">Uncharacterized protein</fullName>
    </submittedName>
</protein>
<accession>A0A0S4JMX4</accession>
<feature type="compositionally biased region" description="Low complexity" evidence="1">
    <location>
        <begin position="174"/>
        <end position="187"/>
    </location>
</feature>
<feature type="compositionally biased region" description="Polar residues" evidence="1">
    <location>
        <begin position="614"/>
        <end position="625"/>
    </location>
</feature>
<feature type="region of interest" description="Disordered" evidence="1">
    <location>
        <begin position="639"/>
        <end position="712"/>
    </location>
</feature>
<evidence type="ECO:0000256" key="1">
    <source>
        <dbReference type="SAM" id="MobiDB-lite"/>
    </source>
</evidence>
<feature type="compositionally biased region" description="Polar residues" evidence="1">
    <location>
        <begin position="808"/>
        <end position="828"/>
    </location>
</feature>
<feature type="compositionally biased region" description="Gly residues" evidence="1">
    <location>
        <begin position="1014"/>
        <end position="1030"/>
    </location>
</feature>
<feature type="region of interest" description="Disordered" evidence="1">
    <location>
        <begin position="86"/>
        <end position="111"/>
    </location>
</feature>
<feature type="region of interest" description="Disordered" evidence="1">
    <location>
        <begin position="782"/>
        <end position="828"/>
    </location>
</feature>
<name>A0A0S4JMX4_BODSA</name>
<feature type="region of interest" description="Disordered" evidence="1">
    <location>
        <begin position="1014"/>
        <end position="1067"/>
    </location>
</feature>
<feature type="compositionally biased region" description="Gly residues" evidence="1">
    <location>
        <begin position="1057"/>
        <end position="1067"/>
    </location>
</feature>
<dbReference type="PANTHER" id="PTHR34491:SF156">
    <property type="entry name" value="KINESIN MOTOR DOMAIN-CONTAINING PROTEIN"/>
    <property type="match status" value="1"/>
</dbReference>
<dbReference type="AlphaFoldDB" id="A0A0S4JMX4"/>
<feature type="compositionally biased region" description="Basic and acidic residues" evidence="1">
    <location>
        <begin position="783"/>
        <end position="799"/>
    </location>
</feature>
<feature type="compositionally biased region" description="Basic and acidic residues" evidence="1">
    <location>
        <begin position="694"/>
        <end position="704"/>
    </location>
</feature>
<sequence length="1067" mass="114180">MIQEIMEMMKLLDHQHKSNAGADGERTDRRPSLEELLAYLHQANSASSAMGDSALPRSVGSGLSANFEEIIAQHIALNGNARQQAALQQQQAKRKQAKRSTGGGSTGATTNQAVRNALKNFTYPDELVQEVFTDDERTVALFRSFVPQDGVSVEFHRLDDETATKPGSKKSKKGTAASAAPAAAPAGRASSAASAAVAASGSARVSEVEDAQSAALCFGGDDDDLLDGDDDVMVHEEDLQQINHMIQALEPLSQETLEELSSEWEVSFPNGGEHLLYRTNITERIRFLAATMVVGVADRFQVLQNNHNNSEDAERERMVLVNNLVLSLWHGINVLTENVRKNFAVIFGLEADSTAHDVCVAVAGLGIAAFFEPLPLPLIEKVCQELDLPPVDSKVDPDLLHEALSHRICAHFYPALGRLPDMNLRCTTQLTVHENGPGSYTCTIDNALLMDLIMRQVHTSNRFACRKVKWRARVEVQNGELCFSVIHRDAKPYNVTMVVRTSEKGKKKKPTDDGSVAQNGAGGLYLEKQDVAVCGVPVGFCGIVPVQHVYRHLTTAPNGLRLYNRAEDRVIFQFSMEISAYDEGAVVEESVKHAAPAAVAAPVPQAKGKGTTGGHSNTVDPSNAGQTIAELIEQEEREKREKLAAKHRQKNDKRTKLLEQTESQARDQILSQQSTSHSQLMADCTKSFQKATQKKKDRERKQELARATPSTELSAQLTALEQAVRQARSAFSKLAQEKAKEDKEIASLTHQLETRNEELEALQSATEENELTLQQLQEELEAAEEHNAAKSKALEAKKERQLRRKKSSNSNQASLTSAAYGGSTSADNDANNQTTLSIKDFQSFWNISSTSVPSSSGAGAPGGSAPGAAIGMSSGAFGTSTVSSNPGAAAVMNMGLDFGAFSAQPMSGQHPSSMGPSHSMMGGNQRGNPAFSLNGDAPPFYGSSYGDTRGMTMNNVPPQRSPMPGAGYGVSSMPPNGGGYAPPNGFSPYGMGRMPSSAGGGPGGPMNMGVGNMGVGGPMGGGGPSGGRGGPPSQQQQQQQVNFPPHLARNQNQNFRGGYGGGYGDAF</sequence>
<feature type="compositionally biased region" description="Low complexity" evidence="1">
    <location>
        <begin position="597"/>
        <end position="606"/>
    </location>
</feature>
<dbReference type="Proteomes" id="UP000051952">
    <property type="component" value="Unassembled WGS sequence"/>
</dbReference>